<evidence type="ECO:0000259" key="2">
    <source>
        <dbReference type="PROSITE" id="PS50878"/>
    </source>
</evidence>
<feature type="domain" description="Reverse transcriptase" evidence="2">
    <location>
        <begin position="915"/>
        <end position="1269"/>
    </location>
</feature>
<dbReference type="EMBL" id="QGNW01000057">
    <property type="protein sequence ID" value="RVX05095.1"/>
    <property type="molecule type" value="Genomic_DNA"/>
</dbReference>
<evidence type="ECO:0000313" key="4">
    <source>
        <dbReference type="Proteomes" id="UP000288805"/>
    </source>
</evidence>
<proteinExistence type="predicted"/>
<evidence type="ECO:0000256" key="1">
    <source>
        <dbReference type="SAM" id="MobiDB-lite"/>
    </source>
</evidence>
<feature type="region of interest" description="Disordered" evidence="1">
    <location>
        <begin position="283"/>
        <end position="332"/>
    </location>
</feature>
<dbReference type="InterPro" id="IPR000477">
    <property type="entry name" value="RT_dom"/>
</dbReference>
<dbReference type="InterPro" id="IPR043502">
    <property type="entry name" value="DNA/RNA_pol_sf"/>
</dbReference>
<protein>
    <submittedName>
        <fullName evidence="3">LINE-1 retrotransposable element ORF2 protein</fullName>
    </submittedName>
</protein>
<dbReference type="Pfam" id="PF03372">
    <property type="entry name" value="Exo_endo_phos"/>
    <property type="match status" value="1"/>
</dbReference>
<dbReference type="Proteomes" id="UP000288805">
    <property type="component" value="Unassembled WGS sequence"/>
</dbReference>
<evidence type="ECO:0000313" key="3">
    <source>
        <dbReference type="EMBL" id="RVX05095.1"/>
    </source>
</evidence>
<reference evidence="3 4" key="1">
    <citation type="journal article" date="2018" name="PLoS Genet.">
        <title>Population sequencing reveals clonal diversity and ancestral inbreeding in the grapevine cultivar Chardonnay.</title>
        <authorList>
            <person name="Roach M.J."/>
            <person name="Johnson D.L."/>
            <person name="Bohlmann J."/>
            <person name="van Vuuren H.J."/>
            <person name="Jones S.J."/>
            <person name="Pretorius I.S."/>
            <person name="Schmidt S.A."/>
            <person name="Borneman A.R."/>
        </authorList>
    </citation>
    <scope>NUCLEOTIDE SEQUENCE [LARGE SCALE GENOMIC DNA]</scope>
    <source>
        <strain evidence="4">cv. Chardonnay</strain>
        <tissue evidence="3">Leaf</tissue>
    </source>
</reference>
<feature type="region of interest" description="Disordered" evidence="1">
    <location>
        <begin position="402"/>
        <end position="428"/>
    </location>
</feature>
<sequence length="1417" mass="159481">MVRTLKVSVERKTFLVRWESEHGGNWCSITEHNRGYVYALGFEKEEVGWLIELLTKAIELKSHLGFNRKYRGKSCVHLMEGEKGRGLLRTWSEMKDQGEVDLFWLEGGARAVVCEYSVDCGKWAEVGRAVARSLGKKGVATIVPFSGGKGVFFVETIEKALFLHDLRFIKIEGGNSVQLRRWSPKENSMVEGKFRGGWIELRGVPFHLWSEVHLKKLVEQWGTVTEIDWRTLKLFDLNKVRVRIAMKDRTILPTLIEVIDGDWVFTISVAVVGGEEIRRGRVMGESTREGFESHSGTGGGRREEKDRSTAEGSFRVGETSRKKKEEERCSTEVLPAGTRGKNGQCMGNNSLSLNSKNLNYGPVGIEMAGEASTDEDEAFSCQNGRASERKAQSLSNFSPIAKTGERRKGKGKRVAAESDIQTGGSAKKEVKFGSKKLWNTLFPPSSTRRHGSRSRSEPLMHGKPSSSSVELPMEVAFGRELSGNEDSAQALSSWRQWFRKWCSGGGALSSKGGDAARKPFHEEEREGFVGRVGFDLRGASVTLLPSNPEIRGKWLNFLGNCGISVAENLEVILSSPSQPPRVFFSPSSRLALPFLSPSAPVFPSSVIQPPVHMENRVISDFFSKTDDGGTLCQNGVGIPNLVVVESQSSCSNQLPESLNLIKSKPNVPSEVSNLVTVSQGNVVDSPLGEFQIEGLSPRKMAKVCEVLSSLDIKVYSRRKSRCSTGLGLGSRKKQRVVKDFLRLENSDVVMIQETKKMECYRRFVGSIWMVRNKDWAILPACEASGGILIIWDSNKLHSEEVVIGSFSVSVKFALDGCGPLWLSAVYGPNSPLLRKDFWVELLDIFGLSFPLWCVGGDFNVIRRSSEKLGGSSLTSSMKDFDDFIRECEFLDPPLRNAPFTWSNMQETPVCKRLDRFLYSNEWEQSFPQSLQEVLPRRTSDHWPIVLETNPFKWAQHLLGLRICGCNILISKSALKVGGEVFKELGGKVIESITEEILLHFEKLYSGPTGESWRVEGLGWSPISVENASRLDSPFTKEEIYKTIFQLDKDKALGPDGFTIAVFQDCWDVIKEDLVRVFAEFHRKEGVVFKIDFEKAYDHVCWDFFDHVLEKKGFSPRWRKWMRDCLSTVSFAVLVNGKAKEWVKASKGLRQSDPLSPFLFTLVADVLSRMLLRAEERNLLEGFRVGRNNTKASHLQFADDPIFFSNTREEDLHSLKSLLLVFGHIYGLKVNLDKSNIYGINLEQNHLSRLVELLDCKVSGWLIPYLGLPLGRNPKTCGFWNPVIEKISRRLDGWQKAFLSFGGRITLIQSCLTHMPCYFLSLFKIPALVAAKIERLQRDFLWSRIREGKRDHLVSWDVVCKPKAKKGLGFGKIVLRNVALLGKWLWRYPREGSALWHKVILSIYGSHSNGWDANTIVR</sequence>
<comment type="caution">
    <text evidence="3">The sequence shown here is derived from an EMBL/GenBank/DDBJ whole genome shotgun (WGS) entry which is preliminary data.</text>
</comment>
<dbReference type="SUPFAM" id="SSF56219">
    <property type="entry name" value="DNase I-like"/>
    <property type="match status" value="1"/>
</dbReference>
<accession>A0A438J808</accession>
<dbReference type="InterPro" id="IPR005135">
    <property type="entry name" value="Endo/exonuclease/phosphatase"/>
</dbReference>
<name>A0A438J808_VITVI</name>
<dbReference type="PANTHER" id="PTHR33116:SF78">
    <property type="entry name" value="OS12G0587133 PROTEIN"/>
    <property type="match status" value="1"/>
</dbReference>
<dbReference type="GO" id="GO:0003824">
    <property type="term" value="F:catalytic activity"/>
    <property type="evidence" value="ECO:0007669"/>
    <property type="project" value="InterPro"/>
</dbReference>
<feature type="compositionally biased region" description="Basic and acidic residues" evidence="1">
    <location>
        <begin position="318"/>
        <end position="330"/>
    </location>
</feature>
<feature type="region of interest" description="Disordered" evidence="1">
    <location>
        <begin position="441"/>
        <end position="469"/>
    </location>
</feature>
<dbReference type="Gene3D" id="3.60.10.10">
    <property type="entry name" value="Endonuclease/exonuclease/phosphatase"/>
    <property type="match status" value="1"/>
</dbReference>
<dbReference type="Pfam" id="PF00078">
    <property type="entry name" value="RVT_1"/>
    <property type="match status" value="1"/>
</dbReference>
<organism evidence="3 4">
    <name type="scientific">Vitis vinifera</name>
    <name type="common">Grape</name>
    <dbReference type="NCBI Taxonomy" id="29760"/>
    <lineage>
        <taxon>Eukaryota</taxon>
        <taxon>Viridiplantae</taxon>
        <taxon>Streptophyta</taxon>
        <taxon>Embryophyta</taxon>
        <taxon>Tracheophyta</taxon>
        <taxon>Spermatophyta</taxon>
        <taxon>Magnoliopsida</taxon>
        <taxon>eudicotyledons</taxon>
        <taxon>Gunneridae</taxon>
        <taxon>Pentapetalae</taxon>
        <taxon>rosids</taxon>
        <taxon>Vitales</taxon>
        <taxon>Vitaceae</taxon>
        <taxon>Viteae</taxon>
        <taxon>Vitis</taxon>
    </lineage>
</organism>
<gene>
    <name evidence="3" type="primary">LORF2_111</name>
    <name evidence="3" type="ORF">CK203_020220</name>
</gene>
<dbReference type="PROSITE" id="PS50878">
    <property type="entry name" value="RT_POL"/>
    <property type="match status" value="1"/>
</dbReference>
<dbReference type="InterPro" id="IPR036691">
    <property type="entry name" value="Endo/exonu/phosph_ase_sf"/>
</dbReference>
<dbReference type="SUPFAM" id="SSF56672">
    <property type="entry name" value="DNA/RNA polymerases"/>
    <property type="match status" value="1"/>
</dbReference>
<feature type="compositionally biased region" description="Basic and acidic residues" evidence="1">
    <location>
        <begin position="300"/>
        <end position="309"/>
    </location>
</feature>
<dbReference type="PANTHER" id="PTHR33116">
    <property type="entry name" value="REVERSE TRANSCRIPTASE ZINC-BINDING DOMAIN-CONTAINING PROTEIN-RELATED-RELATED"/>
    <property type="match status" value="1"/>
</dbReference>